<proteinExistence type="inferred from homology"/>
<evidence type="ECO:0000313" key="3">
    <source>
        <dbReference type="EMBL" id="KAI1728369.1"/>
    </source>
</evidence>
<gene>
    <name evidence="3" type="ORF">DdX_00543</name>
</gene>
<comment type="caution">
    <text evidence="3">The sequence shown here is derived from an EMBL/GenBank/DDBJ whole genome shotgun (WGS) entry which is preliminary data.</text>
</comment>
<keyword evidence="2" id="KW-0560">Oxidoreductase</keyword>
<sequence>MTSKRFAIITGGNSGLGLHLAKALYIKTEFSIIIACRNKEKAENAVEEVINCEKDPDNNSKNSSDKQRVRYAILDLVKTDSIKQFVQEISLFCPLGSLSLLVNNAGIMNHPYELTPEGIEIHFATNYLGHFLLTNLLMEYMAPDARILNVTSSYYEKVDTLTPSSGG</sequence>
<dbReference type="AlphaFoldDB" id="A0AAD4NIX6"/>
<keyword evidence="4" id="KW-1185">Reference proteome</keyword>
<dbReference type="Gene3D" id="3.40.50.720">
    <property type="entry name" value="NAD(P)-binding Rossmann-like Domain"/>
    <property type="match status" value="1"/>
</dbReference>
<dbReference type="InterPro" id="IPR036291">
    <property type="entry name" value="NAD(P)-bd_dom_sf"/>
</dbReference>
<comment type="similarity">
    <text evidence="1">Belongs to the short-chain dehydrogenases/reductases (SDR) family.</text>
</comment>
<dbReference type="EMBL" id="JAKKPZ010000001">
    <property type="protein sequence ID" value="KAI1728369.1"/>
    <property type="molecule type" value="Genomic_DNA"/>
</dbReference>
<name>A0AAD4NIX6_9BILA</name>
<dbReference type="PANTHER" id="PTHR24320:SF152">
    <property type="entry name" value="SHORT-CHAIN DEHYDROGENASE_REDUCTASE FAMILY PROTEIN"/>
    <property type="match status" value="1"/>
</dbReference>
<evidence type="ECO:0000313" key="4">
    <source>
        <dbReference type="Proteomes" id="UP001201812"/>
    </source>
</evidence>
<dbReference type="PANTHER" id="PTHR24320">
    <property type="entry name" value="RETINOL DEHYDROGENASE"/>
    <property type="match status" value="1"/>
</dbReference>
<evidence type="ECO:0000256" key="2">
    <source>
        <dbReference type="ARBA" id="ARBA00023002"/>
    </source>
</evidence>
<evidence type="ECO:0000256" key="1">
    <source>
        <dbReference type="ARBA" id="ARBA00006484"/>
    </source>
</evidence>
<dbReference type="Pfam" id="PF00106">
    <property type="entry name" value="adh_short"/>
    <property type="match status" value="1"/>
</dbReference>
<dbReference type="PRINTS" id="PR00081">
    <property type="entry name" value="GDHRDH"/>
</dbReference>
<dbReference type="Proteomes" id="UP001201812">
    <property type="component" value="Unassembled WGS sequence"/>
</dbReference>
<accession>A0AAD4NIX6</accession>
<dbReference type="InterPro" id="IPR002347">
    <property type="entry name" value="SDR_fam"/>
</dbReference>
<protein>
    <submittedName>
        <fullName evidence="3">Short chain dehydrogenase domain-containing protein</fullName>
    </submittedName>
</protein>
<reference evidence="3" key="1">
    <citation type="submission" date="2022-01" db="EMBL/GenBank/DDBJ databases">
        <title>Genome Sequence Resource for Two Populations of Ditylenchus destructor, the Migratory Endoparasitic Phytonematode.</title>
        <authorList>
            <person name="Zhang H."/>
            <person name="Lin R."/>
            <person name="Xie B."/>
        </authorList>
    </citation>
    <scope>NUCLEOTIDE SEQUENCE</scope>
    <source>
        <strain evidence="3">BazhouSP</strain>
    </source>
</reference>
<dbReference type="SUPFAM" id="SSF51735">
    <property type="entry name" value="NAD(P)-binding Rossmann-fold domains"/>
    <property type="match status" value="1"/>
</dbReference>
<dbReference type="GO" id="GO:0016491">
    <property type="term" value="F:oxidoreductase activity"/>
    <property type="evidence" value="ECO:0007669"/>
    <property type="project" value="UniProtKB-KW"/>
</dbReference>
<organism evidence="3 4">
    <name type="scientific">Ditylenchus destructor</name>
    <dbReference type="NCBI Taxonomy" id="166010"/>
    <lineage>
        <taxon>Eukaryota</taxon>
        <taxon>Metazoa</taxon>
        <taxon>Ecdysozoa</taxon>
        <taxon>Nematoda</taxon>
        <taxon>Chromadorea</taxon>
        <taxon>Rhabditida</taxon>
        <taxon>Tylenchina</taxon>
        <taxon>Tylenchomorpha</taxon>
        <taxon>Sphaerularioidea</taxon>
        <taxon>Anguinidae</taxon>
        <taxon>Anguininae</taxon>
        <taxon>Ditylenchus</taxon>
    </lineage>
</organism>